<dbReference type="Pfam" id="PF22022">
    <property type="entry name" value="Phage_int_M"/>
    <property type="match status" value="1"/>
</dbReference>
<dbReference type="PANTHER" id="PTHR30629:SF2">
    <property type="entry name" value="PROPHAGE INTEGRASE INTS-RELATED"/>
    <property type="match status" value="1"/>
</dbReference>
<evidence type="ECO:0000256" key="5">
    <source>
        <dbReference type="ARBA" id="ARBA00023195"/>
    </source>
</evidence>
<dbReference type="GO" id="GO:0075713">
    <property type="term" value="P:establishment of integrated proviral latency"/>
    <property type="evidence" value="ECO:0007669"/>
    <property type="project" value="UniProtKB-KW"/>
</dbReference>
<keyword evidence="3" id="KW-0238">DNA-binding</keyword>
<evidence type="ECO:0000256" key="2">
    <source>
        <dbReference type="ARBA" id="ARBA00022908"/>
    </source>
</evidence>
<dbReference type="Gene3D" id="1.10.150.130">
    <property type="match status" value="1"/>
</dbReference>
<dbReference type="SUPFAM" id="SSF56349">
    <property type="entry name" value="DNA breaking-rejoining enzymes"/>
    <property type="match status" value="1"/>
</dbReference>
<dbReference type="GO" id="GO:0003677">
    <property type="term" value="F:DNA binding"/>
    <property type="evidence" value="ECO:0007669"/>
    <property type="project" value="UniProtKB-KW"/>
</dbReference>
<organism evidence="10">
    <name type="scientific">plant metagenome</name>
    <dbReference type="NCBI Taxonomy" id="1297885"/>
    <lineage>
        <taxon>unclassified sequences</taxon>
        <taxon>metagenomes</taxon>
        <taxon>organismal metagenomes</taxon>
    </lineage>
</organism>
<dbReference type="InterPro" id="IPR002104">
    <property type="entry name" value="Integrase_catalytic"/>
</dbReference>
<dbReference type="CDD" id="cd00801">
    <property type="entry name" value="INT_P4_C"/>
    <property type="match status" value="1"/>
</dbReference>
<dbReference type="InterPro" id="IPR053876">
    <property type="entry name" value="Phage_int_M"/>
</dbReference>
<dbReference type="EMBL" id="CAADIH010000042">
    <property type="protein sequence ID" value="VFR52325.1"/>
    <property type="molecule type" value="Genomic_DNA"/>
</dbReference>
<dbReference type="Gene3D" id="1.10.443.10">
    <property type="entry name" value="Intergrase catalytic core"/>
    <property type="match status" value="1"/>
</dbReference>
<evidence type="ECO:0000256" key="6">
    <source>
        <dbReference type="ARBA" id="ARBA00023296"/>
    </source>
</evidence>
<feature type="domain" description="Core-binding (CB)" evidence="8">
    <location>
        <begin position="101"/>
        <end position="181"/>
    </location>
</feature>
<feature type="domain" description="Tyr recombinase" evidence="7">
    <location>
        <begin position="204"/>
        <end position="381"/>
    </location>
</feature>
<dbReference type="EMBL" id="CAADIE010000003">
    <property type="protein sequence ID" value="VFR35426.1"/>
    <property type="molecule type" value="Genomic_DNA"/>
</dbReference>
<dbReference type="InterPro" id="IPR010998">
    <property type="entry name" value="Integrase_recombinase_N"/>
</dbReference>
<comment type="similarity">
    <text evidence="1">Belongs to the 'phage' integrase family.</text>
</comment>
<evidence type="ECO:0000259" key="7">
    <source>
        <dbReference type="PROSITE" id="PS51898"/>
    </source>
</evidence>
<evidence type="ECO:0000259" key="8">
    <source>
        <dbReference type="PROSITE" id="PS51900"/>
    </source>
</evidence>
<dbReference type="GO" id="GO:0006310">
    <property type="term" value="P:DNA recombination"/>
    <property type="evidence" value="ECO:0007669"/>
    <property type="project" value="UniProtKB-KW"/>
</dbReference>
<evidence type="ECO:0000256" key="1">
    <source>
        <dbReference type="ARBA" id="ARBA00008857"/>
    </source>
</evidence>
<dbReference type="PROSITE" id="PS51898">
    <property type="entry name" value="TYR_RECOMBINASE"/>
    <property type="match status" value="1"/>
</dbReference>
<proteinExistence type="inferred from homology"/>
<accession>A0A484RR56</accession>
<dbReference type="Gene3D" id="3.30.160.390">
    <property type="entry name" value="Integrase, DNA-binding domain"/>
    <property type="match status" value="1"/>
</dbReference>
<dbReference type="InterPro" id="IPR013762">
    <property type="entry name" value="Integrase-like_cat_sf"/>
</dbReference>
<dbReference type="InterPro" id="IPR038488">
    <property type="entry name" value="Integrase_DNA-bd_sf"/>
</dbReference>
<dbReference type="GO" id="GO:0044826">
    <property type="term" value="P:viral genome integration into host DNA"/>
    <property type="evidence" value="ECO:0007669"/>
    <property type="project" value="UniProtKB-KW"/>
</dbReference>
<sequence length="422" mass="47260">MPTKLLTIRKIEAAAPREQGYWLRDGGGLFLYVTPRGTRSWRYRYRIGQVAGVYAIGHYPEITLPAARKAREQAKALVRQGIHPLVDKQAKLAAQLERNQHTLATLAQAWLRSNTGWSDYYRRQVTRYLERDALPSLGRLPITLIQASHLRPIILEVAERGAPCGAILLRQSLSQLFAYAALQGLTDHNPAALLKGMVKRPSVRHNPPLGWSDIAGFIHAVGLWPGKPATKIALQLLALTFVRTAELRRARWTDIDLKNATWSIPAANMKMRRPHLVPLSRQVVALLRALREHTGSSQYLFPSRSNPDAPIGPNTLNNVITALGYAGRFSAHGFRSTATTLLGLLGYPQARVDLQLAHARNDSSRAPYDHTKYVSSRRIIMQDWADILDDFIGGKSLAQVTRRFGPLSPRREKLLKVVEKED</sequence>
<dbReference type="InterPro" id="IPR025166">
    <property type="entry name" value="Integrase_DNA_bind_dom"/>
</dbReference>
<name>A0A484RR56_9ZZZZ</name>
<keyword evidence="5" id="KW-1179">Viral genome integration</keyword>
<protein>
    <submittedName>
        <fullName evidence="10">Integrase</fullName>
    </submittedName>
</protein>
<evidence type="ECO:0000256" key="3">
    <source>
        <dbReference type="ARBA" id="ARBA00023125"/>
    </source>
</evidence>
<dbReference type="Pfam" id="PF00589">
    <property type="entry name" value="Phage_integrase"/>
    <property type="match status" value="1"/>
</dbReference>
<keyword evidence="6" id="KW-1160">Virus entry into host cell</keyword>
<evidence type="ECO:0000256" key="4">
    <source>
        <dbReference type="ARBA" id="ARBA00023172"/>
    </source>
</evidence>
<reference evidence="10" key="1">
    <citation type="submission" date="2019-03" db="EMBL/GenBank/DDBJ databases">
        <authorList>
            <person name="Danneels B."/>
        </authorList>
    </citation>
    <scope>NUCLEOTIDE SEQUENCE</scope>
</reference>
<dbReference type="GO" id="GO:0015074">
    <property type="term" value="P:DNA integration"/>
    <property type="evidence" value="ECO:0007669"/>
    <property type="project" value="UniProtKB-KW"/>
</dbReference>
<dbReference type="PANTHER" id="PTHR30629">
    <property type="entry name" value="PROPHAGE INTEGRASE"/>
    <property type="match status" value="1"/>
</dbReference>
<dbReference type="GO" id="GO:0046718">
    <property type="term" value="P:symbiont entry into host cell"/>
    <property type="evidence" value="ECO:0007669"/>
    <property type="project" value="UniProtKB-KW"/>
</dbReference>
<dbReference type="InterPro" id="IPR044068">
    <property type="entry name" value="CB"/>
</dbReference>
<keyword evidence="4" id="KW-0233">DNA recombination</keyword>
<keyword evidence="2" id="KW-0229">DNA integration</keyword>
<dbReference type="Pfam" id="PF13356">
    <property type="entry name" value="Arm-DNA-bind_3"/>
    <property type="match status" value="1"/>
</dbReference>
<dbReference type="InterPro" id="IPR011010">
    <property type="entry name" value="DNA_brk_join_enz"/>
</dbReference>
<dbReference type="InterPro" id="IPR050808">
    <property type="entry name" value="Phage_Integrase"/>
</dbReference>
<dbReference type="PROSITE" id="PS51900">
    <property type="entry name" value="CB"/>
    <property type="match status" value="1"/>
</dbReference>
<gene>
    <name evidence="9" type="ORF">BER1_2110</name>
    <name evidence="10" type="ORF">BER2_2072</name>
</gene>
<dbReference type="AlphaFoldDB" id="A0A484RR56"/>
<evidence type="ECO:0000313" key="9">
    <source>
        <dbReference type="EMBL" id="VFR35426.1"/>
    </source>
</evidence>
<evidence type="ECO:0000313" key="10">
    <source>
        <dbReference type="EMBL" id="VFR52325.1"/>
    </source>
</evidence>